<gene>
    <name evidence="1" type="ORF">K505DRAFT_329586</name>
</gene>
<sequence length="194" mass="21695">MSNLSFTTFEIRLATVTLAALSVMAPAIYYLERKTRQECTPHVQTFRKYLAAYSTLRPQALTANASRDFTHVVFPSALQIPTRTLSQFEIHSAMIFSLFSDFKMVPQALGSASAVHFCKETNTVIAHCKMGGKVNGGSEKGRVLVESGVTEWWTECVLFVRLDEAGQRVVEVREFVNSERAAELKRRLEGILEG</sequence>
<protein>
    <recommendedName>
        <fullName evidence="3">SnoaL-like domain-containing protein</fullName>
    </recommendedName>
</protein>
<dbReference type="AlphaFoldDB" id="A0A6A6WUN9"/>
<reference evidence="1" key="1">
    <citation type="journal article" date="2020" name="Stud. Mycol.">
        <title>101 Dothideomycetes genomes: a test case for predicting lifestyles and emergence of pathogens.</title>
        <authorList>
            <person name="Haridas S."/>
            <person name="Albert R."/>
            <person name="Binder M."/>
            <person name="Bloem J."/>
            <person name="Labutti K."/>
            <person name="Salamov A."/>
            <person name="Andreopoulos B."/>
            <person name="Baker S."/>
            <person name="Barry K."/>
            <person name="Bills G."/>
            <person name="Bluhm B."/>
            <person name="Cannon C."/>
            <person name="Castanera R."/>
            <person name="Culley D."/>
            <person name="Daum C."/>
            <person name="Ezra D."/>
            <person name="Gonzalez J."/>
            <person name="Henrissat B."/>
            <person name="Kuo A."/>
            <person name="Liang C."/>
            <person name="Lipzen A."/>
            <person name="Lutzoni F."/>
            <person name="Magnuson J."/>
            <person name="Mondo S."/>
            <person name="Nolan M."/>
            <person name="Ohm R."/>
            <person name="Pangilinan J."/>
            <person name="Park H.-J."/>
            <person name="Ramirez L."/>
            <person name="Alfaro M."/>
            <person name="Sun H."/>
            <person name="Tritt A."/>
            <person name="Yoshinaga Y."/>
            <person name="Zwiers L.-H."/>
            <person name="Turgeon B."/>
            <person name="Goodwin S."/>
            <person name="Spatafora J."/>
            <person name="Crous P."/>
            <person name="Grigoriev I."/>
        </authorList>
    </citation>
    <scope>NUCLEOTIDE SEQUENCE</scope>
    <source>
        <strain evidence="1">CBS 109.77</strain>
    </source>
</reference>
<name>A0A6A6WUN9_9PLEO</name>
<evidence type="ECO:0008006" key="3">
    <source>
        <dbReference type="Google" id="ProtNLM"/>
    </source>
</evidence>
<organism evidence="1 2">
    <name type="scientific">Melanomma pulvis-pyrius CBS 109.77</name>
    <dbReference type="NCBI Taxonomy" id="1314802"/>
    <lineage>
        <taxon>Eukaryota</taxon>
        <taxon>Fungi</taxon>
        <taxon>Dikarya</taxon>
        <taxon>Ascomycota</taxon>
        <taxon>Pezizomycotina</taxon>
        <taxon>Dothideomycetes</taxon>
        <taxon>Pleosporomycetidae</taxon>
        <taxon>Pleosporales</taxon>
        <taxon>Melanommataceae</taxon>
        <taxon>Melanomma</taxon>
    </lineage>
</organism>
<keyword evidence="2" id="KW-1185">Reference proteome</keyword>
<accession>A0A6A6WUN9</accession>
<evidence type="ECO:0000313" key="1">
    <source>
        <dbReference type="EMBL" id="KAF2787571.1"/>
    </source>
</evidence>
<dbReference type="OrthoDB" id="3758478at2759"/>
<proteinExistence type="predicted"/>
<dbReference type="Proteomes" id="UP000799757">
    <property type="component" value="Unassembled WGS sequence"/>
</dbReference>
<dbReference type="EMBL" id="MU002303">
    <property type="protein sequence ID" value="KAF2787571.1"/>
    <property type="molecule type" value="Genomic_DNA"/>
</dbReference>
<evidence type="ECO:0000313" key="2">
    <source>
        <dbReference type="Proteomes" id="UP000799757"/>
    </source>
</evidence>